<dbReference type="OrthoDB" id="406551at2759"/>
<gene>
    <name evidence="1" type="ORF">PHJA_002540800</name>
</gene>
<evidence type="ECO:0000313" key="1">
    <source>
        <dbReference type="EMBL" id="GFQ03969.1"/>
    </source>
</evidence>
<proteinExistence type="predicted"/>
<dbReference type="AlphaFoldDB" id="A0A830D266"/>
<accession>A0A830D266</accession>
<comment type="caution">
    <text evidence="1">The sequence shown here is derived from an EMBL/GenBank/DDBJ whole genome shotgun (WGS) entry which is preliminary data.</text>
</comment>
<reference evidence="1" key="1">
    <citation type="submission" date="2020-07" db="EMBL/GenBank/DDBJ databases">
        <title>Ethylene signaling mediates host invasion by parasitic plants.</title>
        <authorList>
            <person name="Yoshida S."/>
        </authorList>
    </citation>
    <scope>NUCLEOTIDE SEQUENCE</scope>
    <source>
        <strain evidence="1">Okayama</strain>
    </source>
</reference>
<sequence>FLEWVLKRRSSNFRISLQNGLFSSVGIGGLIPSLRTVLESFLPHTAHQFFYGPITISNEWDFDPIFRVNQRSLFHEF</sequence>
<organism evidence="1 2">
    <name type="scientific">Phtheirospermum japonicum</name>
    <dbReference type="NCBI Taxonomy" id="374723"/>
    <lineage>
        <taxon>Eukaryota</taxon>
        <taxon>Viridiplantae</taxon>
        <taxon>Streptophyta</taxon>
        <taxon>Embryophyta</taxon>
        <taxon>Tracheophyta</taxon>
        <taxon>Spermatophyta</taxon>
        <taxon>Magnoliopsida</taxon>
        <taxon>eudicotyledons</taxon>
        <taxon>Gunneridae</taxon>
        <taxon>Pentapetalae</taxon>
        <taxon>asterids</taxon>
        <taxon>lamiids</taxon>
        <taxon>Lamiales</taxon>
        <taxon>Orobanchaceae</taxon>
        <taxon>Orobanchaceae incertae sedis</taxon>
        <taxon>Phtheirospermum</taxon>
    </lineage>
</organism>
<dbReference type="Proteomes" id="UP000653305">
    <property type="component" value="Unassembled WGS sequence"/>
</dbReference>
<evidence type="ECO:0000313" key="2">
    <source>
        <dbReference type="Proteomes" id="UP000653305"/>
    </source>
</evidence>
<feature type="non-terminal residue" evidence="1">
    <location>
        <position position="1"/>
    </location>
</feature>
<dbReference type="EMBL" id="BMAC01000887">
    <property type="protein sequence ID" value="GFQ03969.1"/>
    <property type="molecule type" value="Genomic_DNA"/>
</dbReference>
<keyword evidence="2" id="KW-1185">Reference proteome</keyword>
<protein>
    <submittedName>
        <fullName evidence="1">Uncharacterized protein</fullName>
    </submittedName>
</protein>
<name>A0A830D266_9LAMI</name>